<feature type="domain" description="Pyridoxamine 5'-phosphate oxidase N-terminal" evidence="1">
    <location>
        <begin position="3"/>
        <end position="93"/>
    </location>
</feature>
<proteinExistence type="predicted"/>
<name>A0A926DR45_9FIRM</name>
<evidence type="ECO:0000259" key="1">
    <source>
        <dbReference type="Pfam" id="PF01243"/>
    </source>
</evidence>
<dbReference type="InterPro" id="IPR012349">
    <property type="entry name" value="Split_barrel_FMN-bd"/>
</dbReference>
<evidence type="ECO:0000313" key="2">
    <source>
        <dbReference type="EMBL" id="MBC8542277.1"/>
    </source>
</evidence>
<dbReference type="EMBL" id="JACRSQ010000002">
    <property type="protein sequence ID" value="MBC8542277.1"/>
    <property type="molecule type" value="Genomic_DNA"/>
</dbReference>
<dbReference type="Gene3D" id="2.30.110.10">
    <property type="entry name" value="Electron Transport, Fmn-binding Protein, Chain A"/>
    <property type="match status" value="1"/>
</dbReference>
<dbReference type="RefSeq" id="WP_177717881.1">
    <property type="nucleotide sequence ID" value="NZ_JACRSQ010000002.1"/>
</dbReference>
<accession>A0A926DR45</accession>
<keyword evidence="3" id="KW-1185">Reference proteome</keyword>
<dbReference type="SUPFAM" id="SSF50475">
    <property type="entry name" value="FMN-binding split barrel"/>
    <property type="match status" value="1"/>
</dbReference>
<dbReference type="Proteomes" id="UP000657006">
    <property type="component" value="Unassembled WGS sequence"/>
</dbReference>
<dbReference type="AlphaFoldDB" id="A0A926DR45"/>
<evidence type="ECO:0000313" key="3">
    <source>
        <dbReference type="Proteomes" id="UP000657006"/>
    </source>
</evidence>
<protein>
    <submittedName>
        <fullName evidence="2">Pyridoxamine 5'-phosphate oxidase family protein</fullName>
    </submittedName>
</protein>
<dbReference type="InterPro" id="IPR011576">
    <property type="entry name" value="Pyridox_Oxase_N"/>
</dbReference>
<comment type="caution">
    <text evidence="2">The sequence shown here is derived from an EMBL/GenBank/DDBJ whole genome shotgun (WGS) entry which is preliminary data.</text>
</comment>
<gene>
    <name evidence="2" type="ORF">H8730_01785</name>
</gene>
<organism evidence="2 3">
    <name type="scientific">Bianquea renquensis</name>
    <dbReference type="NCBI Taxonomy" id="2763661"/>
    <lineage>
        <taxon>Bacteria</taxon>
        <taxon>Bacillati</taxon>
        <taxon>Bacillota</taxon>
        <taxon>Clostridia</taxon>
        <taxon>Eubacteriales</taxon>
        <taxon>Bianqueaceae</taxon>
        <taxon>Bianquea</taxon>
    </lineage>
</organism>
<sequence>MNQAVQFLKETNTFYLATMDLDQPRVRPFGAVMEWNGRIYICTSNEKQVYQQMLANPKIEISATAEDGRWIRIAGAVNRDPSSEAKAAMLDAYPSLQGLYSLDDGKFEVFYLSDATATIYSMTAAPVELTL</sequence>
<reference evidence="2" key="1">
    <citation type="submission" date="2020-08" db="EMBL/GenBank/DDBJ databases">
        <title>Genome public.</title>
        <authorList>
            <person name="Liu C."/>
            <person name="Sun Q."/>
        </authorList>
    </citation>
    <scope>NUCLEOTIDE SEQUENCE</scope>
    <source>
        <strain evidence="2">NSJ-32</strain>
    </source>
</reference>
<dbReference type="Pfam" id="PF01243">
    <property type="entry name" value="PNPOx_N"/>
    <property type="match status" value="1"/>
</dbReference>